<comment type="caution">
    <text evidence="1">The sequence shown here is derived from an EMBL/GenBank/DDBJ whole genome shotgun (WGS) entry which is preliminary data.</text>
</comment>
<organism evidence="1 2">
    <name type="scientific">Streptomyces monashensis</name>
    <dbReference type="NCBI Taxonomy" id="1678012"/>
    <lineage>
        <taxon>Bacteria</taxon>
        <taxon>Bacillati</taxon>
        <taxon>Actinomycetota</taxon>
        <taxon>Actinomycetes</taxon>
        <taxon>Kitasatosporales</taxon>
        <taxon>Streptomycetaceae</taxon>
        <taxon>Streptomyces</taxon>
    </lineage>
</organism>
<dbReference type="RefSeq" id="WP_071383593.1">
    <property type="nucleotide sequence ID" value="NZ_MLYO01000048.1"/>
</dbReference>
<dbReference type="OrthoDB" id="4266337at2"/>
<sequence>MVNADEPDLQGWSEERHRNAIDIADMLGVPPEIYASDPTGLIPALDDYVSRAPLSEFEESDWVTLHLDLASYVADFLIHKYGARWIVADDPTGPVGFRYVIEATGLDGQTRRVDPIDVVAKEFANRPIEIVRMLASAELTLNLAAQAGDEE</sequence>
<accession>A0A1S2Q3B2</accession>
<name>A0A1S2Q3B2_9ACTN</name>
<reference evidence="1 2" key="1">
    <citation type="submission" date="2016-10" db="EMBL/GenBank/DDBJ databases">
        <title>Genome sequence of Streptomyces sp. MUSC 1.</title>
        <authorList>
            <person name="Lee L.-H."/>
            <person name="Ser H.-L."/>
            <person name="Law J.W.-F."/>
        </authorList>
    </citation>
    <scope>NUCLEOTIDE SEQUENCE [LARGE SCALE GENOMIC DNA]</scope>
    <source>
        <strain evidence="1 2">MUSC 1</strain>
    </source>
</reference>
<proteinExistence type="predicted"/>
<evidence type="ECO:0000313" key="2">
    <source>
        <dbReference type="Proteomes" id="UP000179642"/>
    </source>
</evidence>
<dbReference type="AlphaFoldDB" id="A0A1S2Q3B2"/>
<evidence type="ECO:0008006" key="3">
    <source>
        <dbReference type="Google" id="ProtNLM"/>
    </source>
</evidence>
<dbReference type="Proteomes" id="UP000179642">
    <property type="component" value="Unassembled WGS sequence"/>
</dbReference>
<dbReference type="EMBL" id="MLYO01000048">
    <property type="protein sequence ID" value="OIK00217.1"/>
    <property type="molecule type" value="Genomic_DNA"/>
</dbReference>
<gene>
    <name evidence="1" type="ORF">BIV23_27100</name>
</gene>
<keyword evidence="2" id="KW-1185">Reference proteome</keyword>
<protein>
    <recommendedName>
        <fullName evidence="3">DUF3806 domain-containing protein</fullName>
    </recommendedName>
</protein>
<evidence type="ECO:0000313" key="1">
    <source>
        <dbReference type="EMBL" id="OIK00217.1"/>
    </source>
</evidence>